<reference evidence="5 6" key="1">
    <citation type="submission" date="2024-07" db="EMBL/GenBank/DDBJ databases">
        <authorList>
            <person name="Thanompreechachai J."/>
            <person name="Duangmal K."/>
        </authorList>
    </citation>
    <scope>NUCLEOTIDE SEQUENCE [LARGE SCALE GENOMIC DNA]</scope>
    <source>
        <strain evidence="5 6">KCTC 19886</strain>
    </source>
</reference>
<evidence type="ECO:0000259" key="4">
    <source>
        <dbReference type="SMART" id="SM00479"/>
    </source>
</evidence>
<keyword evidence="3 5" id="KW-0269">Exonuclease</keyword>
<dbReference type="PANTHER" id="PTHR30231:SF4">
    <property type="entry name" value="PROTEIN NEN2"/>
    <property type="match status" value="1"/>
</dbReference>
<dbReference type="Gene3D" id="3.30.420.10">
    <property type="entry name" value="Ribonuclease H-like superfamily/Ribonuclease H"/>
    <property type="match status" value="1"/>
</dbReference>
<dbReference type="SMART" id="SM00479">
    <property type="entry name" value="EXOIII"/>
    <property type="match status" value="1"/>
</dbReference>
<proteinExistence type="predicted"/>
<dbReference type="GO" id="GO:0004527">
    <property type="term" value="F:exonuclease activity"/>
    <property type="evidence" value="ECO:0007669"/>
    <property type="project" value="UniProtKB-KW"/>
</dbReference>
<dbReference type="InterPro" id="IPR013520">
    <property type="entry name" value="Ribonucl_H"/>
</dbReference>
<dbReference type="EMBL" id="JBFNQN010000023">
    <property type="protein sequence ID" value="MEW9267776.1"/>
    <property type="molecule type" value="Genomic_DNA"/>
</dbReference>
<dbReference type="CDD" id="cd06127">
    <property type="entry name" value="DEDDh"/>
    <property type="match status" value="1"/>
</dbReference>
<evidence type="ECO:0000313" key="6">
    <source>
        <dbReference type="Proteomes" id="UP001555826"/>
    </source>
</evidence>
<dbReference type="PANTHER" id="PTHR30231">
    <property type="entry name" value="DNA POLYMERASE III SUBUNIT EPSILON"/>
    <property type="match status" value="1"/>
</dbReference>
<evidence type="ECO:0000313" key="5">
    <source>
        <dbReference type="EMBL" id="MEW9267776.1"/>
    </source>
</evidence>
<accession>A0ABV3PDQ3</accession>
<keyword evidence="2" id="KW-0378">Hydrolase</keyword>
<dbReference type="RefSeq" id="WP_367641254.1">
    <property type="nucleotide sequence ID" value="NZ_JBFNQN010000023.1"/>
</dbReference>
<dbReference type="InterPro" id="IPR012337">
    <property type="entry name" value="RNaseH-like_sf"/>
</dbReference>
<feature type="domain" description="Exonuclease" evidence="4">
    <location>
        <begin position="21"/>
        <end position="187"/>
    </location>
</feature>
<keyword evidence="1" id="KW-0540">Nuclease</keyword>
<dbReference type="Pfam" id="PF00929">
    <property type="entry name" value="RNase_T"/>
    <property type="match status" value="1"/>
</dbReference>
<dbReference type="Proteomes" id="UP001555826">
    <property type="component" value="Unassembled WGS sequence"/>
</dbReference>
<protein>
    <submittedName>
        <fullName evidence="5">Exonuclease domain-containing protein</fullName>
    </submittedName>
</protein>
<dbReference type="NCBIfam" id="TIGR00573">
    <property type="entry name" value="dnaq"/>
    <property type="match status" value="1"/>
</dbReference>
<keyword evidence="6" id="KW-1185">Reference proteome</keyword>
<sequence length="222" mass="24866">MTALDPTPPLPRAVARRYRHRYAVLDVETTGLRPEAGDRVVQVAVTLLDARGVVERSWSTLVDPQRDPGPVDVHGITRERLAGAPRFAEVAPTVAELLTGRVFVAHNAGFDWKFLRSEMSAAGVPLPSRQRLCTWRLAKQLDLPVENLKLSTLAAHWGIEQVRAHDAVDDTRVLVEVLREELAAAQRGRARLPLWRVGRRGVLTRLVSRWGRRVRRVLPRGA</sequence>
<organism evidence="5 6">
    <name type="scientific">Kineococcus endophyticus</name>
    <dbReference type="NCBI Taxonomy" id="1181883"/>
    <lineage>
        <taxon>Bacteria</taxon>
        <taxon>Bacillati</taxon>
        <taxon>Actinomycetota</taxon>
        <taxon>Actinomycetes</taxon>
        <taxon>Kineosporiales</taxon>
        <taxon>Kineosporiaceae</taxon>
        <taxon>Kineococcus</taxon>
    </lineage>
</organism>
<dbReference type="InterPro" id="IPR036397">
    <property type="entry name" value="RNaseH_sf"/>
</dbReference>
<name>A0ABV3PDQ3_9ACTN</name>
<dbReference type="SUPFAM" id="SSF53098">
    <property type="entry name" value="Ribonuclease H-like"/>
    <property type="match status" value="1"/>
</dbReference>
<comment type="caution">
    <text evidence="5">The sequence shown here is derived from an EMBL/GenBank/DDBJ whole genome shotgun (WGS) entry which is preliminary data.</text>
</comment>
<gene>
    <name evidence="5" type="ORF">AB1207_23795</name>
</gene>
<evidence type="ECO:0000256" key="1">
    <source>
        <dbReference type="ARBA" id="ARBA00022722"/>
    </source>
</evidence>
<dbReference type="InterPro" id="IPR006054">
    <property type="entry name" value="DnaQ"/>
</dbReference>
<evidence type="ECO:0000256" key="2">
    <source>
        <dbReference type="ARBA" id="ARBA00022801"/>
    </source>
</evidence>
<evidence type="ECO:0000256" key="3">
    <source>
        <dbReference type="ARBA" id="ARBA00022839"/>
    </source>
</evidence>